<protein>
    <submittedName>
        <fullName evidence="11">EmrB/QacA family drug resistance transporter</fullName>
    </submittedName>
</protein>
<feature type="transmembrane region" description="Helical" evidence="9">
    <location>
        <begin position="254"/>
        <end position="273"/>
    </location>
</feature>
<accession>A0A158JWA6</accession>
<feature type="transmembrane region" description="Helical" evidence="9">
    <location>
        <begin position="101"/>
        <end position="122"/>
    </location>
</feature>
<evidence type="ECO:0000256" key="6">
    <source>
        <dbReference type="ARBA" id="ARBA00022989"/>
    </source>
</evidence>
<proteinExistence type="inferred from homology"/>
<dbReference type="PROSITE" id="PS50850">
    <property type="entry name" value="MFS"/>
    <property type="match status" value="1"/>
</dbReference>
<organism evidence="11 12">
    <name type="scientific">Caballeronia choica</name>
    <dbReference type="NCBI Taxonomy" id="326476"/>
    <lineage>
        <taxon>Bacteria</taxon>
        <taxon>Pseudomonadati</taxon>
        <taxon>Pseudomonadota</taxon>
        <taxon>Betaproteobacteria</taxon>
        <taxon>Burkholderiales</taxon>
        <taxon>Burkholderiaceae</taxon>
        <taxon>Caballeronia</taxon>
    </lineage>
</organism>
<gene>
    <name evidence="11" type="ORF">AWB68_04370</name>
</gene>
<evidence type="ECO:0000256" key="9">
    <source>
        <dbReference type="SAM" id="Phobius"/>
    </source>
</evidence>
<feature type="transmembrane region" description="Helical" evidence="9">
    <location>
        <begin position="128"/>
        <end position="150"/>
    </location>
</feature>
<dbReference type="CDD" id="cd17503">
    <property type="entry name" value="MFS_LmrB_MDR_like"/>
    <property type="match status" value="1"/>
</dbReference>
<feature type="transmembrane region" description="Helical" evidence="9">
    <location>
        <begin position="189"/>
        <end position="211"/>
    </location>
</feature>
<dbReference type="Proteomes" id="UP000054770">
    <property type="component" value="Unassembled WGS sequence"/>
</dbReference>
<dbReference type="Gene3D" id="1.20.1250.20">
    <property type="entry name" value="MFS general substrate transporter like domains"/>
    <property type="match status" value="1"/>
</dbReference>
<keyword evidence="3" id="KW-0813">Transport</keyword>
<dbReference type="GO" id="GO:0022857">
    <property type="term" value="F:transmembrane transporter activity"/>
    <property type="evidence" value="ECO:0007669"/>
    <property type="project" value="InterPro"/>
</dbReference>
<dbReference type="InterPro" id="IPR036259">
    <property type="entry name" value="MFS_trans_sf"/>
</dbReference>
<evidence type="ECO:0000313" key="11">
    <source>
        <dbReference type="EMBL" id="SAL73106.1"/>
    </source>
</evidence>
<dbReference type="InterPro" id="IPR020846">
    <property type="entry name" value="MFS_dom"/>
</dbReference>
<dbReference type="SUPFAM" id="SSF103473">
    <property type="entry name" value="MFS general substrate transporter"/>
    <property type="match status" value="1"/>
</dbReference>
<evidence type="ECO:0000313" key="12">
    <source>
        <dbReference type="Proteomes" id="UP000054770"/>
    </source>
</evidence>
<evidence type="ECO:0000259" key="10">
    <source>
        <dbReference type="PROSITE" id="PS50850"/>
    </source>
</evidence>
<sequence>MSTPPPTAAAPTPAPQGPAGAQAPPPAPLQGGQLVLATFAVALATFMNVLDSSIANVAIPTISGNLGVSVNEGTWVITVFAASNAVSIPLTGWLTQRIGQIKLFVGAILLFVISSWLCGLAPTLPVLLVARVLQGAVAGPLIPLSQAILLGSYPKEKSSMALSLWAMTATVGPIAGPALGGWITDSYSWSWIFYINIPVGLFAAAVTWIIYRKRESATRKAPIDTIGLVLLVAWVASLQVMLDKGRDLDWFSSPVIVVLGIVAVIAFAFFVVWELTDANPVVDLRLFAGRNFFGGTVAISVAYGVFFGNLVLLPQWMQQYLNYRSVDAGLVTAPLGIFAVILAPVMGKVLPRSDARVIATMAFVGFAIVFYMRSKYVIEIDTWHLVLPTLLQGIPMALFFVPLTSIVLSGLPPSKIPAAAGLSNFARVFCGAVGTSLFGNAWDDRIALHHERLTELANVYNPAFAQSVGMSQAVLNVNDAQARGMFNFTVSTQAAMMGLNDIFFASAVIFLAIIPLIWITKRARGGGGGGAAAGAH</sequence>
<dbReference type="PANTHER" id="PTHR42718:SF9">
    <property type="entry name" value="MAJOR FACILITATOR SUPERFAMILY MULTIDRUG TRANSPORTER MFSC"/>
    <property type="match status" value="1"/>
</dbReference>
<keyword evidence="5 9" id="KW-0812">Transmembrane</keyword>
<dbReference type="GO" id="GO:0005886">
    <property type="term" value="C:plasma membrane"/>
    <property type="evidence" value="ECO:0007669"/>
    <property type="project" value="UniProtKB-SubCell"/>
</dbReference>
<evidence type="ECO:0000256" key="4">
    <source>
        <dbReference type="ARBA" id="ARBA00022475"/>
    </source>
</evidence>
<dbReference type="NCBIfam" id="TIGR00711">
    <property type="entry name" value="efflux_EmrB"/>
    <property type="match status" value="1"/>
</dbReference>
<feature type="transmembrane region" description="Helical" evidence="9">
    <location>
        <begin position="328"/>
        <end position="345"/>
    </location>
</feature>
<evidence type="ECO:0000256" key="2">
    <source>
        <dbReference type="ARBA" id="ARBA00008537"/>
    </source>
</evidence>
<feature type="transmembrane region" description="Helical" evidence="9">
    <location>
        <begin position="357"/>
        <end position="374"/>
    </location>
</feature>
<feature type="transmembrane region" description="Helical" evidence="9">
    <location>
        <begin position="75"/>
        <end position="94"/>
    </location>
</feature>
<feature type="transmembrane region" description="Helical" evidence="9">
    <location>
        <begin position="162"/>
        <end position="183"/>
    </location>
</feature>
<feature type="transmembrane region" description="Helical" evidence="9">
    <location>
        <begin position="223"/>
        <end position="242"/>
    </location>
</feature>
<evidence type="ECO:0000256" key="3">
    <source>
        <dbReference type="ARBA" id="ARBA00022448"/>
    </source>
</evidence>
<dbReference type="EMBL" id="FCON02000051">
    <property type="protein sequence ID" value="SAL73106.1"/>
    <property type="molecule type" value="Genomic_DNA"/>
</dbReference>
<comment type="caution">
    <text evidence="11">The sequence shown here is derived from an EMBL/GenBank/DDBJ whole genome shotgun (WGS) entry which is preliminary data.</text>
</comment>
<dbReference type="PRINTS" id="PR01036">
    <property type="entry name" value="TCRTETB"/>
</dbReference>
<dbReference type="InterPro" id="IPR011701">
    <property type="entry name" value="MFS"/>
</dbReference>
<reference evidence="11" key="1">
    <citation type="submission" date="2016-01" db="EMBL/GenBank/DDBJ databases">
        <authorList>
            <person name="Peeters C."/>
        </authorList>
    </citation>
    <scope>NUCLEOTIDE SEQUENCE [LARGE SCALE GENOMIC DNA]</scope>
    <source>
        <strain evidence="11">LMG 22940</strain>
    </source>
</reference>
<keyword evidence="4" id="KW-1003">Cell membrane</keyword>
<evidence type="ECO:0000256" key="8">
    <source>
        <dbReference type="SAM" id="MobiDB-lite"/>
    </source>
</evidence>
<dbReference type="Pfam" id="PF07690">
    <property type="entry name" value="MFS_1"/>
    <property type="match status" value="1"/>
</dbReference>
<keyword evidence="12" id="KW-1185">Reference proteome</keyword>
<comment type="similarity">
    <text evidence="2">Belongs to the major facilitator superfamily. EmrB family.</text>
</comment>
<evidence type="ECO:0000256" key="1">
    <source>
        <dbReference type="ARBA" id="ARBA00004651"/>
    </source>
</evidence>
<dbReference type="AlphaFoldDB" id="A0A158JWA6"/>
<evidence type="ECO:0000256" key="5">
    <source>
        <dbReference type="ARBA" id="ARBA00022692"/>
    </source>
</evidence>
<feature type="transmembrane region" description="Helical" evidence="9">
    <location>
        <begin position="502"/>
        <end position="519"/>
    </location>
</feature>
<dbReference type="InterPro" id="IPR004638">
    <property type="entry name" value="EmrB-like"/>
</dbReference>
<keyword evidence="7 9" id="KW-0472">Membrane</keyword>
<keyword evidence="6 9" id="KW-1133">Transmembrane helix</keyword>
<dbReference type="OrthoDB" id="9807274at2"/>
<feature type="domain" description="Major facilitator superfamily (MFS) profile" evidence="10">
    <location>
        <begin position="37"/>
        <end position="524"/>
    </location>
</feature>
<evidence type="ECO:0000256" key="7">
    <source>
        <dbReference type="ARBA" id="ARBA00023136"/>
    </source>
</evidence>
<dbReference type="PANTHER" id="PTHR42718">
    <property type="entry name" value="MAJOR FACILITATOR SUPERFAMILY MULTIDRUG TRANSPORTER MFSC"/>
    <property type="match status" value="1"/>
</dbReference>
<feature type="region of interest" description="Disordered" evidence="8">
    <location>
        <begin position="1"/>
        <end position="25"/>
    </location>
</feature>
<dbReference type="RefSeq" id="WP_087646444.1">
    <property type="nucleotide sequence ID" value="NZ_FCON02000051.1"/>
</dbReference>
<comment type="subcellular location">
    <subcellularLocation>
        <location evidence="1">Cell membrane</location>
        <topology evidence="1">Multi-pass membrane protein</topology>
    </subcellularLocation>
</comment>
<feature type="compositionally biased region" description="Pro residues" evidence="8">
    <location>
        <begin position="1"/>
        <end position="16"/>
    </location>
</feature>
<feature type="transmembrane region" description="Helical" evidence="9">
    <location>
        <begin position="394"/>
        <end position="412"/>
    </location>
</feature>
<name>A0A158JWA6_9BURK</name>
<dbReference type="Gene3D" id="1.20.1720.10">
    <property type="entry name" value="Multidrug resistance protein D"/>
    <property type="match status" value="1"/>
</dbReference>
<feature type="transmembrane region" description="Helical" evidence="9">
    <location>
        <begin position="293"/>
        <end position="316"/>
    </location>
</feature>